<dbReference type="CDD" id="cd08422">
    <property type="entry name" value="PBP2_CrgA_like"/>
    <property type="match status" value="1"/>
</dbReference>
<comment type="caution">
    <text evidence="6">The sequence shown here is derived from an EMBL/GenBank/DDBJ whole genome shotgun (WGS) entry which is preliminary data.</text>
</comment>
<name>A0A558D2K7_9GAMM</name>
<dbReference type="InterPro" id="IPR058163">
    <property type="entry name" value="LysR-type_TF_proteobact-type"/>
</dbReference>
<evidence type="ECO:0000259" key="5">
    <source>
        <dbReference type="PROSITE" id="PS50931"/>
    </source>
</evidence>
<dbReference type="Proteomes" id="UP000317355">
    <property type="component" value="Unassembled WGS sequence"/>
</dbReference>
<dbReference type="Pfam" id="PF03466">
    <property type="entry name" value="LysR_substrate"/>
    <property type="match status" value="1"/>
</dbReference>
<dbReference type="Gene3D" id="1.10.10.10">
    <property type="entry name" value="Winged helix-like DNA-binding domain superfamily/Winged helix DNA-binding domain"/>
    <property type="match status" value="1"/>
</dbReference>
<dbReference type="PROSITE" id="PS50931">
    <property type="entry name" value="HTH_LYSR"/>
    <property type="match status" value="1"/>
</dbReference>
<dbReference type="Gene3D" id="3.40.190.290">
    <property type="match status" value="1"/>
</dbReference>
<comment type="similarity">
    <text evidence="1">Belongs to the LysR transcriptional regulatory family.</text>
</comment>
<evidence type="ECO:0000313" key="6">
    <source>
        <dbReference type="EMBL" id="TVT55255.1"/>
    </source>
</evidence>
<dbReference type="SUPFAM" id="SSF53850">
    <property type="entry name" value="Periplasmic binding protein-like II"/>
    <property type="match status" value="1"/>
</dbReference>
<dbReference type="PANTHER" id="PTHR30537:SF5">
    <property type="entry name" value="HTH-TYPE TRANSCRIPTIONAL ACTIVATOR TTDR-RELATED"/>
    <property type="match status" value="1"/>
</dbReference>
<dbReference type="EMBL" id="VMRY01000035">
    <property type="protein sequence ID" value="TVT55255.1"/>
    <property type="molecule type" value="Genomic_DNA"/>
</dbReference>
<dbReference type="PANTHER" id="PTHR30537">
    <property type="entry name" value="HTH-TYPE TRANSCRIPTIONAL REGULATOR"/>
    <property type="match status" value="1"/>
</dbReference>
<dbReference type="SUPFAM" id="SSF46785">
    <property type="entry name" value="Winged helix' DNA-binding domain"/>
    <property type="match status" value="1"/>
</dbReference>
<accession>A0A558D2K7</accession>
<keyword evidence="3" id="KW-0238">DNA-binding</keyword>
<protein>
    <submittedName>
        <fullName evidence="6">LysR family transcriptional regulator</fullName>
    </submittedName>
</protein>
<dbReference type="InterPro" id="IPR036388">
    <property type="entry name" value="WH-like_DNA-bd_sf"/>
</dbReference>
<sequence>MSGLVLMLDFNEMVIFVKVVEAKNFTAAAANLGMPKSTVSRKISQLESRLGARLLQRTTRTVRPTELGALYYERCARLVAEAEEAELAISQRQELPRGLLRVTMPVDIGISIMPAIAGCFLQQYPEIKLEIDVSDRTVDLVGEGFDMAIRAGVLEDSTLVAHRLFTGRMLVCGTPGYFKKHGLPRTPEDLAEHECILFTARRTSETVKFKGPEGEITVELKGRLAINNLNAIRGACLLGNSLTVLPELHCRDLLEQGALVSVLDEWQVMEGGVYAVYPSPRHLTPKVRALIAFLDKQFGNLPH</sequence>
<gene>
    <name evidence="6" type="ORF">FHK82_08800</name>
</gene>
<keyword evidence="2" id="KW-0805">Transcription regulation</keyword>
<dbReference type="InterPro" id="IPR005119">
    <property type="entry name" value="LysR_subst-bd"/>
</dbReference>
<proteinExistence type="inferred from homology"/>
<dbReference type="Pfam" id="PF00126">
    <property type="entry name" value="HTH_1"/>
    <property type="match status" value="1"/>
</dbReference>
<evidence type="ECO:0000256" key="4">
    <source>
        <dbReference type="ARBA" id="ARBA00023163"/>
    </source>
</evidence>
<dbReference type="GO" id="GO:0006351">
    <property type="term" value="P:DNA-templated transcription"/>
    <property type="evidence" value="ECO:0007669"/>
    <property type="project" value="TreeGrafter"/>
</dbReference>
<keyword evidence="4" id="KW-0804">Transcription</keyword>
<dbReference type="FunFam" id="1.10.10.10:FF:000001">
    <property type="entry name" value="LysR family transcriptional regulator"/>
    <property type="match status" value="1"/>
</dbReference>
<evidence type="ECO:0000256" key="2">
    <source>
        <dbReference type="ARBA" id="ARBA00023015"/>
    </source>
</evidence>
<dbReference type="GO" id="GO:0043565">
    <property type="term" value="F:sequence-specific DNA binding"/>
    <property type="evidence" value="ECO:0007669"/>
    <property type="project" value="TreeGrafter"/>
</dbReference>
<evidence type="ECO:0000313" key="7">
    <source>
        <dbReference type="Proteomes" id="UP000317355"/>
    </source>
</evidence>
<organism evidence="6 7">
    <name type="scientific">Sedimenticola thiotaurini</name>
    <dbReference type="NCBI Taxonomy" id="1543721"/>
    <lineage>
        <taxon>Bacteria</taxon>
        <taxon>Pseudomonadati</taxon>
        <taxon>Pseudomonadota</taxon>
        <taxon>Gammaproteobacteria</taxon>
        <taxon>Chromatiales</taxon>
        <taxon>Sedimenticolaceae</taxon>
        <taxon>Sedimenticola</taxon>
    </lineage>
</organism>
<dbReference type="AlphaFoldDB" id="A0A558D2K7"/>
<evidence type="ECO:0000256" key="3">
    <source>
        <dbReference type="ARBA" id="ARBA00023125"/>
    </source>
</evidence>
<dbReference type="InterPro" id="IPR036390">
    <property type="entry name" value="WH_DNA-bd_sf"/>
</dbReference>
<dbReference type="InterPro" id="IPR000847">
    <property type="entry name" value="LysR_HTH_N"/>
</dbReference>
<dbReference type="GO" id="GO:0003700">
    <property type="term" value="F:DNA-binding transcription factor activity"/>
    <property type="evidence" value="ECO:0007669"/>
    <property type="project" value="InterPro"/>
</dbReference>
<evidence type="ECO:0000256" key="1">
    <source>
        <dbReference type="ARBA" id="ARBA00009437"/>
    </source>
</evidence>
<feature type="domain" description="HTH lysR-type" evidence="5">
    <location>
        <begin position="8"/>
        <end position="65"/>
    </location>
</feature>
<reference evidence="6 7" key="1">
    <citation type="submission" date="2019-07" db="EMBL/GenBank/DDBJ databases">
        <title>The pathways for chlorine oxyanion respiration interact through the shared metabolite chlorate.</title>
        <authorList>
            <person name="Barnum T.P."/>
            <person name="Cheng Y."/>
            <person name="Hill K.A."/>
            <person name="Lucas L.N."/>
            <person name="Carlson H.K."/>
            <person name="Coates J.D."/>
        </authorList>
    </citation>
    <scope>NUCLEOTIDE SEQUENCE [LARGE SCALE GENOMIC DNA]</scope>
    <source>
        <strain evidence="6">BK-3</strain>
    </source>
</reference>